<evidence type="ECO:0000313" key="2">
    <source>
        <dbReference type="Proteomes" id="UP001056120"/>
    </source>
</evidence>
<organism evidence="1 2">
    <name type="scientific">Smallanthus sonchifolius</name>
    <dbReference type="NCBI Taxonomy" id="185202"/>
    <lineage>
        <taxon>Eukaryota</taxon>
        <taxon>Viridiplantae</taxon>
        <taxon>Streptophyta</taxon>
        <taxon>Embryophyta</taxon>
        <taxon>Tracheophyta</taxon>
        <taxon>Spermatophyta</taxon>
        <taxon>Magnoliopsida</taxon>
        <taxon>eudicotyledons</taxon>
        <taxon>Gunneridae</taxon>
        <taxon>Pentapetalae</taxon>
        <taxon>asterids</taxon>
        <taxon>campanulids</taxon>
        <taxon>Asterales</taxon>
        <taxon>Asteraceae</taxon>
        <taxon>Asteroideae</taxon>
        <taxon>Heliantheae alliance</taxon>
        <taxon>Millerieae</taxon>
        <taxon>Smallanthus</taxon>
    </lineage>
</organism>
<reference evidence="2" key="1">
    <citation type="journal article" date="2022" name="Mol. Ecol. Resour.">
        <title>The genomes of chicory, endive, great burdock and yacon provide insights into Asteraceae palaeo-polyploidization history and plant inulin production.</title>
        <authorList>
            <person name="Fan W."/>
            <person name="Wang S."/>
            <person name="Wang H."/>
            <person name="Wang A."/>
            <person name="Jiang F."/>
            <person name="Liu H."/>
            <person name="Zhao H."/>
            <person name="Xu D."/>
            <person name="Zhang Y."/>
        </authorList>
    </citation>
    <scope>NUCLEOTIDE SEQUENCE [LARGE SCALE GENOMIC DNA]</scope>
    <source>
        <strain evidence="2">cv. Yunnan</strain>
    </source>
</reference>
<protein>
    <submittedName>
        <fullName evidence="1">Uncharacterized protein</fullName>
    </submittedName>
</protein>
<name>A0ACB9A2H8_9ASTR</name>
<gene>
    <name evidence="1" type="ORF">L1987_74243</name>
</gene>
<comment type="caution">
    <text evidence="1">The sequence shown here is derived from an EMBL/GenBank/DDBJ whole genome shotgun (WGS) entry which is preliminary data.</text>
</comment>
<reference evidence="1 2" key="2">
    <citation type="journal article" date="2022" name="Mol. Ecol. Resour.">
        <title>The genomes of chicory, endive, great burdock and yacon provide insights into Asteraceae paleo-polyploidization history and plant inulin production.</title>
        <authorList>
            <person name="Fan W."/>
            <person name="Wang S."/>
            <person name="Wang H."/>
            <person name="Wang A."/>
            <person name="Jiang F."/>
            <person name="Liu H."/>
            <person name="Zhao H."/>
            <person name="Xu D."/>
            <person name="Zhang Y."/>
        </authorList>
    </citation>
    <scope>NUCLEOTIDE SEQUENCE [LARGE SCALE GENOMIC DNA]</scope>
    <source>
        <strain evidence="2">cv. Yunnan</strain>
        <tissue evidence="1">Leaves</tissue>
    </source>
</reference>
<accession>A0ACB9A2H8</accession>
<dbReference type="Proteomes" id="UP001056120">
    <property type="component" value="Linkage Group LG25"/>
</dbReference>
<proteinExistence type="predicted"/>
<evidence type="ECO:0000313" key="1">
    <source>
        <dbReference type="EMBL" id="KAI3704037.1"/>
    </source>
</evidence>
<keyword evidence="2" id="KW-1185">Reference proteome</keyword>
<sequence>MEPQQQQWYEKESFLVEIDYNRKRLLQKLKEYKGDDNLEVIHEAIAFASSTVEIENNDLLLPPYPNPPFTHKISQKWSPGLVKVRGVCHKNIKDERGMKGGCPPGKVLVVEDGKTRCLVKERVEIAFVSVTTTPDVSYGCGRTSPTTDDQVQWLISFE</sequence>
<dbReference type="EMBL" id="CM042042">
    <property type="protein sequence ID" value="KAI3704037.1"/>
    <property type="molecule type" value="Genomic_DNA"/>
</dbReference>